<sequence length="126" mass="14612">MSRDMGQDDRERNGAGWRTEEVLTICRRVSSAQLTVWVERHWLRPRHEGTGFVFSAADMARLEMICDLREDLALDDEAMPVVLSLLDTVYGLRRRLRVLAEAIGDLPPDARYLLQDELRKREEKEG</sequence>
<reference evidence="1 2" key="1">
    <citation type="submission" date="2019-06" db="EMBL/GenBank/DDBJ databases">
        <title>Genomic Encyclopedia of Type Strains, Phase IV (KMG-V): Genome sequencing to study the core and pangenomes of soil and plant-associated prokaryotes.</title>
        <authorList>
            <person name="Whitman W."/>
        </authorList>
    </citation>
    <scope>NUCLEOTIDE SEQUENCE [LARGE SCALE GENOMIC DNA]</scope>
    <source>
        <strain evidence="1 2">BR 11796</strain>
    </source>
</reference>
<organism evidence="1 2">
    <name type="scientific">Azospirillum brasilense</name>
    <dbReference type="NCBI Taxonomy" id="192"/>
    <lineage>
        <taxon>Bacteria</taxon>
        <taxon>Pseudomonadati</taxon>
        <taxon>Pseudomonadota</taxon>
        <taxon>Alphaproteobacteria</taxon>
        <taxon>Rhodospirillales</taxon>
        <taxon>Azospirillaceae</taxon>
        <taxon>Azospirillum</taxon>
    </lineage>
</organism>
<evidence type="ECO:0000313" key="2">
    <source>
        <dbReference type="Proteomes" id="UP000316083"/>
    </source>
</evidence>
<dbReference type="RefSeq" id="WP_247882927.1">
    <property type="nucleotide sequence ID" value="NZ_VITF01000001.1"/>
</dbReference>
<dbReference type="Gene3D" id="1.10.1660.10">
    <property type="match status" value="1"/>
</dbReference>
<protein>
    <submittedName>
        <fullName evidence="1">Chaperone modulatory protein CbpM</fullName>
    </submittedName>
</protein>
<comment type="caution">
    <text evidence="1">The sequence shown here is derived from an EMBL/GenBank/DDBJ whole genome shotgun (WGS) entry which is preliminary data.</text>
</comment>
<accession>A0A560BP36</accession>
<dbReference type="EMBL" id="VITF01000001">
    <property type="protein sequence ID" value="TWA74375.1"/>
    <property type="molecule type" value="Genomic_DNA"/>
</dbReference>
<name>A0A560BP36_AZOBR</name>
<gene>
    <name evidence="1" type="ORF">FBZ82_101390</name>
</gene>
<evidence type="ECO:0000313" key="1">
    <source>
        <dbReference type="EMBL" id="TWA74375.1"/>
    </source>
</evidence>
<proteinExistence type="predicted"/>
<dbReference type="Proteomes" id="UP000316083">
    <property type="component" value="Unassembled WGS sequence"/>
</dbReference>
<dbReference type="AlphaFoldDB" id="A0A560BP36"/>
<dbReference type="Pfam" id="PF13591">
    <property type="entry name" value="MerR_2"/>
    <property type="match status" value="1"/>
</dbReference>